<dbReference type="OrthoDB" id="4081559at2759"/>
<gene>
    <name evidence="2" type="ORF">HF325_001200</name>
</gene>
<keyword evidence="3" id="KW-1185">Reference proteome</keyword>
<evidence type="ECO:0000313" key="2">
    <source>
        <dbReference type="EMBL" id="KAF8003752.1"/>
    </source>
</evidence>
<feature type="region of interest" description="Disordered" evidence="1">
    <location>
        <begin position="1"/>
        <end position="36"/>
    </location>
</feature>
<organism evidence="2 3">
    <name type="scientific">Metschnikowia pulcherrima</name>
    <dbReference type="NCBI Taxonomy" id="27326"/>
    <lineage>
        <taxon>Eukaryota</taxon>
        <taxon>Fungi</taxon>
        <taxon>Dikarya</taxon>
        <taxon>Ascomycota</taxon>
        <taxon>Saccharomycotina</taxon>
        <taxon>Pichiomycetes</taxon>
        <taxon>Metschnikowiaceae</taxon>
        <taxon>Metschnikowia</taxon>
    </lineage>
</organism>
<reference evidence="2" key="1">
    <citation type="submission" date="2020-10" db="EMBL/GenBank/DDBJ databases">
        <title>The Whole-Genome Sequence of Metschnikowia persimmonesis, a Novel Endophytic Yeast Species Isolated from Medicinal Plant Diospyros kaki Thumb.</title>
        <authorList>
            <person name="Rahmat E."/>
            <person name="Kang Y."/>
        </authorList>
    </citation>
    <scope>NUCLEOTIDE SEQUENCE</scope>
    <source>
        <strain evidence="2">KIOM G15050</strain>
    </source>
</reference>
<evidence type="ECO:0000256" key="1">
    <source>
        <dbReference type="SAM" id="MobiDB-lite"/>
    </source>
</evidence>
<evidence type="ECO:0000313" key="3">
    <source>
        <dbReference type="Proteomes" id="UP000649328"/>
    </source>
</evidence>
<protein>
    <submittedName>
        <fullName evidence="2">Uncharacterized protein</fullName>
    </submittedName>
</protein>
<dbReference type="EMBL" id="JACBPP010000002">
    <property type="protein sequence ID" value="KAF8003752.1"/>
    <property type="molecule type" value="Genomic_DNA"/>
</dbReference>
<sequence>MAETQVDGLKTPALTDGEFQDAVSDPAKQEEKKKPTALQVAQLLESKMHELSASLQKDETLLAEKMAKISSLIDELIREVNAK</sequence>
<dbReference type="Proteomes" id="UP000649328">
    <property type="component" value="Unassembled WGS sequence"/>
</dbReference>
<dbReference type="AlphaFoldDB" id="A0A8H7GVK6"/>
<accession>A0A8H7GVK6</accession>
<proteinExistence type="predicted"/>
<comment type="caution">
    <text evidence="2">The sequence shown here is derived from an EMBL/GenBank/DDBJ whole genome shotgun (WGS) entry which is preliminary data.</text>
</comment>
<name>A0A8H7GVK6_9ASCO</name>